<dbReference type="InterPro" id="IPR039417">
    <property type="entry name" value="Peptidase_C1A_papain-like"/>
</dbReference>
<dbReference type="OMA" id="YVDSAFQ"/>
<dbReference type="SUPFAM" id="SSF55797">
    <property type="entry name" value="PR-1-like"/>
    <property type="match status" value="1"/>
</dbReference>
<dbReference type="InterPro" id="IPR000668">
    <property type="entry name" value="Peptidase_C1A_C"/>
</dbReference>
<comment type="similarity">
    <text evidence="1">Belongs to the peptidase C1 family.</text>
</comment>
<feature type="transmembrane region" description="Helical" evidence="3">
    <location>
        <begin position="44"/>
        <end position="63"/>
    </location>
</feature>
<dbReference type="PROSITE" id="PS00139">
    <property type="entry name" value="THIOL_PROTEASE_CYS"/>
    <property type="match status" value="1"/>
</dbReference>
<dbReference type="KEGG" id="dfa:DFA_01282"/>
<feature type="domain" description="SCP" evidence="4">
    <location>
        <begin position="69"/>
        <end position="207"/>
    </location>
</feature>
<dbReference type="PANTHER" id="PTHR12411">
    <property type="entry name" value="CYSTEINE PROTEASE FAMILY C1-RELATED"/>
    <property type="match status" value="1"/>
</dbReference>
<dbReference type="Proteomes" id="UP000007797">
    <property type="component" value="Unassembled WGS sequence"/>
</dbReference>
<feature type="domain" description="Peptidase C1A papain C-terminal" evidence="5">
    <location>
        <begin position="243"/>
        <end position="451"/>
    </location>
</feature>
<dbReference type="InterPro" id="IPR013128">
    <property type="entry name" value="Peptidase_C1A"/>
</dbReference>
<evidence type="ECO:0000256" key="3">
    <source>
        <dbReference type="SAM" id="Phobius"/>
    </source>
</evidence>
<name>F4PRW4_CACFS</name>
<evidence type="ECO:0000313" key="6">
    <source>
        <dbReference type="EMBL" id="EGG21400.1"/>
    </source>
</evidence>
<dbReference type="SUPFAM" id="SSF54001">
    <property type="entry name" value="Cysteine proteinases"/>
    <property type="match status" value="1"/>
</dbReference>
<feature type="region of interest" description="Disordered" evidence="2">
    <location>
        <begin position="219"/>
        <end position="246"/>
    </location>
</feature>
<protein>
    <submittedName>
        <fullName evidence="6">Gamete and mating-type specific protein A</fullName>
    </submittedName>
</protein>
<dbReference type="Gene3D" id="3.90.70.10">
    <property type="entry name" value="Cysteine proteinases"/>
    <property type="match status" value="1"/>
</dbReference>
<dbReference type="InterPro" id="IPR035940">
    <property type="entry name" value="CAP_sf"/>
</dbReference>
<organism evidence="6 7">
    <name type="scientific">Cavenderia fasciculata</name>
    <name type="common">Slime mold</name>
    <name type="synonym">Dictyostelium fasciculatum</name>
    <dbReference type="NCBI Taxonomy" id="261658"/>
    <lineage>
        <taxon>Eukaryota</taxon>
        <taxon>Amoebozoa</taxon>
        <taxon>Evosea</taxon>
        <taxon>Eumycetozoa</taxon>
        <taxon>Dictyostelia</taxon>
        <taxon>Acytosteliales</taxon>
        <taxon>Cavenderiaceae</taxon>
        <taxon>Cavenderia</taxon>
    </lineage>
</organism>
<dbReference type="SMART" id="SM00198">
    <property type="entry name" value="SCP"/>
    <property type="match status" value="1"/>
</dbReference>
<dbReference type="AlphaFoldDB" id="F4PRW4"/>
<dbReference type="SMART" id="SM00645">
    <property type="entry name" value="Pept_C1"/>
    <property type="match status" value="1"/>
</dbReference>
<keyword evidence="3" id="KW-0812">Transmembrane</keyword>
<dbReference type="GO" id="GO:0008234">
    <property type="term" value="F:cysteine-type peptidase activity"/>
    <property type="evidence" value="ECO:0007669"/>
    <property type="project" value="InterPro"/>
</dbReference>
<keyword evidence="7" id="KW-1185">Reference proteome</keyword>
<keyword evidence="3" id="KW-0472">Membrane</keyword>
<dbReference type="Pfam" id="PF00112">
    <property type="entry name" value="Peptidase_C1"/>
    <property type="match status" value="1"/>
</dbReference>
<dbReference type="Pfam" id="PF00188">
    <property type="entry name" value="CAP"/>
    <property type="match status" value="1"/>
</dbReference>
<dbReference type="MEROPS" id="C01.A52"/>
<evidence type="ECO:0000259" key="4">
    <source>
        <dbReference type="SMART" id="SM00198"/>
    </source>
</evidence>
<reference evidence="7" key="1">
    <citation type="journal article" date="2011" name="Genome Res.">
        <title>Phylogeny-wide analysis of social amoeba genomes highlights ancient origins for complex intercellular communication.</title>
        <authorList>
            <person name="Heidel A.J."/>
            <person name="Lawal H.M."/>
            <person name="Felder M."/>
            <person name="Schilde C."/>
            <person name="Helps N.R."/>
            <person name="Tunggal B."/>
            <person name="Rivero F."/>
            <person name="John U."/>
            <person name="Schleicher M."/>
            <person name="Eichinger L."/>
            <person name="Platzer M."/>
            <person name="Noegel A.A."/>
            <person name="Schaap P."/>
            <person name="Gloeckner G."/>
        </authorList>
    </citation>
    <scope>NUCLEOTIDE SEQUENCE [LARGE SCALE GENOMIC DNA]</scope>
    <source>
        <strain evidence="7">SH3</strain>
    </source>
</reference>
<evidence type="ECO:0000256" key="1">
    <source>
        <dbReference type="ARBA" id="ARBA00008455"/>
    </source>
</evidence>
<proteinExistence type="inferred from homology"/>
<gene>
    <name evidence="6" type="ORF">DFA_01282</name>
</gene>
<dbReference type="InterPro" id="IPR038765">
    <property type="entry name" value="Papain-like_cys_pep_sf"/>
</dbReference>
<keyword evidence="3" id="KW-1133">Transmembrane helix</keyword>
<dbReference type="EMBL" id="GL883010">
    <property type="protein sequence ID" value="EGG21400.1"/>
    <property type="molecule type" value="Genomic_DNA"/>
</dbReference>
<evidence type="ECO:0000313" key="7">
    <source>
        <dbReference type="Proteomes" id="UP000007797"/>
    </source>
</evidence>
<dbReference type="OrthoDB" id="17464at2759"/>
<dbReference type="GO" id="GO:0006508">
    <property type="term" value="P:proteolysis"/>
    <property type="evidence" value="ECO:0007669"/>
    <property type="project" value="InterPro"/>
</dbReference>
<dbReference type="PRINTS" id="PR00705">
    <property type="entry name" value="PAPAIN"/>
</dbReference>
<dbReference type="STRING" id="1054147.F4PRW4"/>
<feature type="transmembrane region" description="Helical" evidence="3">
    <location>
        <begin position="13"/>
        <end position="32"/>
    </location>
</feature>
<dbReference type="RefSeq" id="XP_004359250.1">
    <property type="nucleotide sequence ID" value="XM_004359193.1"/>
</dbReference>
<feature type="compositionally biased region" description="Polar residues" evidence="2">
    <location>
        <begin position="233"/>
        <end position="245"/>
    </location>
</feature>
<evidence type="ECO:0000256" key="2">
    <source>
        <dbReference type="SAM" id="MobiDB-lite"/>
    </source>
</evidence>
<dbReference type="InterPro" id="IPR014044">
    <property type="entry name" value="CAP_dom"/>
</dbReference>
<evidence type="ECO:0000259" key="5">
    <source>
        <dbReference type="SMART" id="SM00645"/>
    </source>
</evidence>
<dbReference type="InterPro" id="IPR000169">
    <property type="entry name" value="Pept_cys_AS"/>
</dbReference>
<dbReference type="Gene3D" id="3.40.33.10">
    <property type="entry name" value="CAP"/>
    <property type="match status" value="1"/>
</dbReference>
<accession>F4PRW4</accession>
<dbReference type="GeneID" id="14874122"/>
<sequence length="452" mass="50821">MLIYGKNPLKDDINGVTMLINWIPLLSFFQLTSRSRVVLKTVKIMKILITLIFIILNGLNFVYGDLSPQEIQTLISNHNNWRSSPDPPSASPLSALTYDYGMATTLQNHLNTCSYTFSPYSSYGIVSEWMYWWEPQSYFNLQGNLDMIWEQRNSFDWSTGTCKSGVVCLPWAYAVWNTTTKFGCAKANCGSRVIIACDYNPAGGFNGINPYIRSSLPVTPTEKPVIPTEKPSESNSTSPPTQSGNIIDWRDYQTSVKDQGPCGSCWSFGSVAALESRYLIKNGKSQIKSIDLSEQNAVNCLPNGCNGGWINKFYETFSTQGVALESDEPYLGYVGSCSYTKSGSSRFKFNSFGIIPANNKQALIDELQNGPITVAMWVDDEFQSYSSGVFVCRTPYRNTNHVVLLVGYNKNQDYWIVKNQWNTYWGISGYAYISASNDNCYMMGFDSYYPKF</sequence>
<dbReference type="CDD" id="cd02248">
    <property type="entry name" value="Peptidase_C1A"/>
    <property type="match status" value="1"/>
</dbReference>